<name>A0A1F5ISV3_9BACT</name>
<evidence type="ECO:0000256" key="3">
    <source>
        <dbReference type="ARBA" id="ARBA00022692"/>
    </source>
</evidence>
<evidence type="ECO:0000313" key="8">
    <source>
        <dbReference type="Proteomes" id="UP000176336"/>
    </source>
</evidence>
<gene>
    <name evidence="7" type="ORF">A2871_00935</name>
</gene>
<dbReference type="Gene3D" id="3.30.700.10">
    <property type="entry name" value="Glycoprotein, Type 4 Pilin"/>
    <property type="match status" value="1"/>
</dbReference>
<dbReference type="PANTHER" id="PTHR30093">
    <property type="entry name" value="GENERAL SECRETION PATHWAY PROTEIN G"/>
    <property type="match status" value="1"/>
</dbReference>
<keyword evidence="5 6" id="KW-0472">Membrane</keyword>
<keyword evidence="3 6" id="KW-0812">Transmembrane</keyword>
<sequence length="187" mass="20185">MKKLTGKSHFCGFTLIELLVVITIISILMAVGFTVYSFAVRQGRDSKRQSDMRAIQSALEQYYFDQGFYPCAAVCGASTLGLSGAISAASTDRTAFRAFTNAIGNPVAPTSSRTYMNALPFDPDPETSSPWTYAYEGKPDDCDNSATNKCTSYCLYARLENTDDRIGAGISVCDDATYDPGIAVTPP</sequence>
<dbReference type="Pfam" id="PF07963">
    <property type="entry name" value="N_methyl"/>
    <property type="match status" value="1"/>
</dbReference>
<keyword evidence="2" id="KW-0488">Methylation</keyword>
<evidence type="ECO:0000256" key="1">
    <source>
        <dbReference type="ARBA" id="ARBA00004167"/>
    </source>
</evidence>
<evidence type="ECO:0000313" key="7">
    <source>
        <dbReference type="EMBL" id="OGE19400.1"/>
    </source>
</evidence>
<evidence type="ECO:0000256" key="6">
    <source>
        <dbReference type="SAM" id="Phobius"/>
    </source>
</evidence>
<protein>
    <recommendedName>
        <fullName evidence="9">Type II secretion system protein GspG C-terminal domain-containing protein</fullName>
    </recommendedName>
</protein>
<dbReference type="InterPro" id="IPR000983">
    <property type="entry name" value="Bac_GSPG_pilin"/>
</dbReference>
<dbReference type="EMBL" id="MFCR01000003">
    <property type="protein sequence ID" value="OGE19400.1"/>
    <property type="molecule type" value="Genomic_DNA"/>
</dbReference>
<dbReference type="Proteomes" id="UP000176336">
    <property type="component" value="Unassembled WGS sequence"/>
</dbReference>
<evidence type="ECO:0000256" key="4">
    <source>
        <dbReference type="ARBA" id="ARBA00022989"/>
    </source>
</evidence>
<dbReference type="InterPro" id="IPR045584">
    <property type="entry name" value="Pilin-like"/>
</dbReference>
<comment type="caution">
    <text evidence="7">The sequence shown here is derived from an EMBL/GenBank/DDBJ whole genome shotgun (WGS) entry which is preliminary data.</text>
</comment>
<dbReference type="GO" id="GO:0016020">
    <property type="term" value="C:membrane"/>
    <property type="evidence" value="ECO:0007669"/>
    <property type="project" value="UniProtKB-SubCell"/>
</dbReference>
<dbReference type="AlphaFoldDB" id="A0A1F5ISV3"/>
<dbReference type="PRINTS" id="PR00813">
    <property type="entry name" value="BCTERIALGSPG"/>
</dbReference>
<accession>A0A1F5ISV3</accession>
<proteinExistence type="predicted"/>
<keyword evidence="4 6" id="KW-1133">Transmembrane helix</keyword>
<evidence type="ECO:0008006" key="9">
    <source>
        <dbReference type="Google" id="ProtNLM"/>
    </source>
</evidence>
<dbReference type="PANTHER" id="PTHR30093:SF44">
    <property type="entry name" value="TYPE II SECRETION SYSTEM CORE PROTEIN G"/>
    <property type="match status" value="1"/>
</dbReference>
<evidence type="ECO:0000256" key="2">
    <source>
        <dbReference type="ARBA" id="ARBA00022481"/>
    </source>
</evidence>
<feature type="transmembrane region" description="Helical" evidence="6">
    <location>
        <begin position="12"/>
        <end position="39"/>
    </location>
</feature>
<dbReference type="GO" id="GO:0015627">
    <property type="term" value="C:type II protein secretion system complex"/>
    <property type="evidence" value="ECO:0007669"/>
    <property type="project" value="InterPro"/>
</dbReference>
<reference evidence="7 8" key="1">
    <citation type="journal article" date="2016" name="Nat. Commun.">
        <title>Thousands of microbial genomes shed light on interconnected biogeochemical processes in an aquifer system.</title>
        <authorList>
            <person name="Anantharaman K."/>
            <person name="Brown C.T."/>
            <person name="Hug L.A."/>
            <person name="Sharon I."/>
            <person name="Castelle C.J."/>
            <person name="Probst A.J."/>
            <person name="Thomas B.C."/>
            <person name="Singh A."/>
            <person name="Wilkins M.J."/>
            <person name="Karaoz U."/>
            <person name="Brodie E.L."/>
            <person name="Williams K.H."/>
            <person name="Hubbard S.S."/>
            <person name="Banfield J.F."/>
        </authorList>
    </citation>
    <scope>NUCLEOTIDE SEQUENCE [LARGE SCALE GENOMIC DNA]</scope>
</reference>
<dbReference type="SUPFAM" id="SSF54523">
    <property type="entry name" value="Pili subunits"/>
    <property type="match status" value="1"/>
</dbReference>
<dbReference type="NCBIfam" id="TIGR02532">
    <property type="entry name" value="IV_pilin_GFxxxE"/>
    <property type="match status" value="1"/>
</dbReference>
<evidence type="ECO:0000256" key="5">
    <source>
        <dbReference type="ARBA" id="ARBA00023136"/>
    </source>
</evidence>
<comment type="subcellular location">
    <subcellularLocation>
        <location evidence="1">Membrane</location>
        <topology evidence="1">Single-pass membrane protein</topology>
    </subcellularLocation>
</comment>
<organism evidence="7 8">
    <name type="scientific">Candidatus Daviesbacteria bacterium RIFCSPHIGHO2_01_FULL_41_23</name>
    <dbReference type="NCBI Taxonomy" id="1797764"/>
    <lineage>
        <taxon>Bacteria</taxon>
        <taxon>Candidatus Daviesiibacteriota</taxon>
    </lineage>
</organism>
<dbReference type="InterPro" id="IPR012902">
    <property type="entry name" value="N_methyl_site"/>
</dbReference>
<dbReference type="GO" id="GO:0015628">
    <property type="term" value="P:protein secretion by the type II secretion system"/>
    <property type="evidence" value="ECO:0007669"/>
    <property type="project" value="InterPro"/>
</dbReference>